<dbReference type="InterPro" id="IPR045079">
    <property type="entry name" value="Oxoprolinase-like"/>
</dbReference>
<evidence type="ECO:0000313" key="4">
    <source>
        <dbReference type="EMBL" id="OUI84957.1"/>
    </source>
</evidence>
<dbReference type="GO" id="GO:0005829">
    <property type="term" value="C:cytosol"/>
    <property type="evidence" value="ECO:0007669"/>
    <property type="project" value="TreeGrafter"/>
</dbReference>
<feature type="domain" description="Hydantoinase/oxoprolinase N-terminal" evidence="2">
    <location>
        <begin position="12"/>
        <end position="190"/>
    </location>
</feature>
<evidence type="ECO:0000259" key="1">
    <source>
        <dbReference type="Pfam" id="PF01968"/>
    </source>
</evidence>
<feature type="domain" description="Hydantoinase A/oxoprolinase" evidence="1">
    <location>
        <begin position="211"/>
        <end position="496"/>
    </location>
</feature>
<dbReference type="GO" id="GO:0017168">
    <property type="term" value="F:5-oxoprolinase (ATP-hydrolyzing) activity"/>
    <property type="evidence" value="ECO:0007669"/>
    <property type="project" value="TreeGrafter"/>
</dbReference>
<feature type="domain" description="Acetophenone carboxylase-like C-terminal" evidence="3">
    <location>
        <begin position="519"/>
        <end position="683"/>
    </location>
</feature>
<sequence>MADNQGRENGIRVGVDTGGTFTDISIYNPKTGKLSVWKVSSVTNDPSEAIISGVQGGLETFGYAATDVDYLGHGTTVATNALITGNHARTGMVTTAGFRDVLEIRRQTRADLYDLQQEKTPVLALRDLRHEVQERVNFDGSIHIPLNIEDVRRVARILREQKVEAVAVCFLFSHLYPEHEEEVKGILEEEIPGIFVSSSSEVVPVYREYERFSTTVVNAALGPIMQSYLNKLWPRLQKIGVNAPVHLTQSNGGVISLQDAAAFPVRTVLSGPAAGVVGALQIGLAAGFPNMITFDMGGTSSDVALIDNGEPQLATDIVAHGHPLKIPMLDIHAVGAGGGSIAYVDSGGHLKVGPHSAGAVPGPVCYGQGNVQPTVTDANVVLHVQNPTHLLGGRLAIDQAKAREAIAGLAATLGLGIMETAQGIISVATANMAKAIRVISVERGYDPRDYVLMAFGGAGPVHAARLARELEVPRVLIPRNPGILCSMGLLMTDLKAHFTTGRMIELSPAGIADLIRDISSLDQQATHWFEREGIAPSDRAVSRSLDVRYLGQAFELTVEAPAGVVDEAFVAEVRRRFEVVHQQMYGFVSPEEPIRVVAVRLEATGAVLRAALVPDATETDSPVEDAIIGERAVWLPETGNFTPCIIYEREKLRYGHCIAGPAIIEQMDSTTFLLPGQVARVDGYLNLLIEESV</sequence>
<dbReference type="AlphaFoldDB" id="A0A252A5Y0"/>
<comment type="caution">
    <text evidence="4">The sequence shown here is derived from an EMBL/GenBank/DDBJ whole genome shotgun (WGS) entry which is preliminary data.</text>
</comment>
<dbReference type="Proteomes" id="UP000194565">
    <property type="component" value="Unassembled WGS sequence"/>
</dbReference>
<evidence type="ECO:0000259" key="2">
    <source>
        <dbReference type="Pfam" id="PF05378"/>
    </source>
</evidence>
<dbReference type="RefSeq" id="WP_086641585.1">
    <property type="nucleotide sequence ID" value="NZ_JOMM01000041.1"/>
</dbReference>
<dbReference type="GO" id="GO:0006749">
    <property type="term" value="P:glutathione metabolic process"/>
    <property type="evidence" value="ECO:0007669"/>
    <property type="project" value="TreeGrafter"/>
</dbReference>
<reference evidence="4 5" key="1">
    <citation type="submission" date="2014-06" db="EMBL/GenBank/DDBJ databases">
        <authorList>
            <person name="Ju J."/>
            <person name="Zhang J."/>
        </authorList>
    </citation>
    <scope>NUCLEOTIDE SEQUENCE [LARGE SCALE GENOMIC DNA]</scope>
    <source>
        <strain evidence="4">DmW_042</strain>
    </source>
</reference>
<dbReference type="SUPFAM" id="SSF53067">
    <property type="entry name" value="Actin-like ATPase domain"/>
    <property type="match status" value="1"/>
</dbReference>
<dbReference type="InterPro" id="IPR008040">
    <property type="entry name" value="Hydant_A_N"/>
</dbReference>
<dbReference type="InterPro" id="IPR002821">
    <property type="entry name" value="Hydantoinase_A"/>
</dbReference>
<dbReference type="InterPro" id="IPR049517">
    <property type="entry name" value="ACX-like_C"/>
</dbReference>
<dbReference type="Pfam" id="PF01968">
    <property type="entry name" value="Hydantoinase_A"/>
    <property type="match status" value="1"/>
</dbReference>
<protein>
    <submittedName>
        <fullName evidence="4">Methylhydantoinase</fullName>
    </submittedName>
</protein>
<dbReference type="EMBL" id="JOMM01000041">
    <property type="protein sequence ID" value="OUI84957.1"/>
    <property type="molecule type" value="Genomic_DNA"/>
</dbReference>
<name>A0A252A5Y0_9PROT</name>
<dbReference type="PANTHER" id="PTHR11365:SF23">
    <property type="entry name" value="HYPOTHETICAL 5-OXOPROLINASE (EUROFUNG)-RELATED"/>
    <property type="match status" value="1"/>
</dbReference>
<gene>
    <name evidence="4" type="ORF">HC62_12440</name>
</gene>
<accession>A0A252A5Y0</accession>
<evidence type="ECO:0000313" key="5">
    <source>
        <dbReference type="Proteomes" id="UP000194565"/>
    </source>
</evidence>
<dbReference type="InterPro" id="IPR043129">
    <property type="entry name" value="ATPase_NBD"/>
</dbReference>
<dbReference type="Pfam" id="PF05378">
    <property type="entry name" value="Hydant_A_N"/>
    <property type="match status" value="1"/>
</dbReference>
<dbReference type="Pfam" id="PF19278">
    <property type="entry name" value="Hydant_A_C"/>
    <property type="match status" value="1"/>
</dbReference>
<evidence type="ECO:0000259" key="3">
    <source>
        <dbReference type="Pfam" id="PF19278"/>
    </source>
</evidence>
<proteinExistence type="predicted"/>
<dbReference type="PANTHER" id="PTHR11365">
    <property type="entry name" value="5-OXOPROLINASE RELATED"/>
    <property type="match status" value="1"/>
</dbReference>
<organism evidence="4 5">
    <name type="scientific">Acetobacter tropicalis</name>
    <dbReference type="NCBI Taxonomy" id="104102"/>
    <lineage>
        <taxon>Bacteria</taxon>
        <taxon>Pseudomonadati</taxon>
        <taxon>Pseudomonadota</taxon>
        <taxon>Alphaproteobacteria</taxon>
        <taxon>Acetobacterales</taxon>
        <taxon>Acetobacteraceae</taxon>
        <taxon>Acetobacter</taxon>
    </lineage>
</organism>